<dbReference type="PROSITE" id="PS00086">
    <property type="entry name" value="CYTOCHROME_P450"/>
    <property type="match status" value="1"/>
</dbReference>
<sequence length="467" mass="53326">MASKSESYLHTILREYNDSPTGGLRRRQAPGPGYQTLPRMMYSMARGGMEKVIRDLWTRYGDLVRLDFGVDTWHMSMKKEHFHYVFVENRNNYIKGKTWERSRLVSGYGLTTSNTELWKRQRRLMDPAYSRESLLQFTPAIAKSVEVIARRWEKAARDGSVIDVSADMRSVALDVITTTLLGGIGEHGDELHRDIMFTMDYASPASVELPLGLGSARAQRFIQAMTRVDGVINGMIRQRRGTSGCPFHDLLDLLIHARDEDNKTGMSDELLRDEVLAAFYAGHETTATSMAWTWFLLAQNPEAYERLMAEVDQSLTGDHPTRDDLDKLNFAEAVFYEGMRLYPPGWMIPRDVALDDELDGYHIPAGSRIVLVPFLINRHPQYWDAPEEFRPQRYLDDSAAYAFVAFGGGPRMCIGRFFGVIEAQVVLALLTRRFRIEYVGVPEPKRDFSLTLRPGPLLFKVHERRAA</sequence>
<comment type="cofactor">
    <cofactor evidence="1 3">
        <name>heme</name>
        <dbReference type="ChEBI" id="CHEBI:30413"/>
    </cofactor>
</comment>
<dbReference type="InterPro" id="IPR002401">
    <property type="entry name" value="Cyt_P450_E_grp-I"/>
</dbReference>
<dbReference type="InterPro" id="IPR017972">
    <property type="entry name" value="Cyt_P450_CS"/>
</dbReference>
<dbReference type="PANTHER" id="PTHR24305">
    <property type="entry name" value="CYTOCHROME P450"/>
    <property type="match status" value="1"/>
</dbReference>
<proteinExistence type="inferred from homology"/>
<dbReference type="SUPFAM" id="SSF48264">
    <property type="entry name" value="Cytochrome P450"/>
    <property type="match status" value="1"/>
</dbReference>
<dbReference type="GO" id="GO:0020037">
    <property type="term" value="F:heme binding"/>
    <property type="evidence" value="ECO:0007669"/>
    <property type="project" value="InterPro"/>
</dbReference>
<name>A0AAE6KSI7_MYXXA</name>
<keyword evidence="4" id="KW-0503">Monooxygenase</keyword>
<evidence type="ECO:0000256" key="1">
    <source>
        <dbReference type="ARBA" id="ARBA00001971"/>
    </source>
</evidence>
<evidence type="ECO:0000313" key="5">
    <source>
        <dbReference type="EMBL" id="QDE68333.1"/>
    </source>
</evidence>
<dbReference type="EMBL" id="CP017174">
    <property type="protein sequence ID" value="QDE68333.1"/>
    <property type="molecule type" value="Genomic_DNA"/>
</dbReference>
<dbReference type="GO" id="GO:0005506">
    <property type="term" value="F:iron ion binding"/>
    <property type="evidence" value="ECO:0007669"/>
    <property type="project" value="InterPro"/>
</dbReference>
<dbReference type="PRINTS" id="PR00463">
    <property type="entry name" value="EP450I"/>
</dbReference>
<evidence type="ECO:0000313" key="6">
    <source>
        <dbReference type="Proteomes" id="UP000320179"/>
    </source>
</evidence>
<dbReference type="PANTHER" id="PTHR24305:SF166">
    <property type="entry name" value="CYTOCHROME P450 12A4, MITOCHONDRIAL-RELATED"/>
    <property type="match status" value="1"/>
</dbReference>
<organism evidence="5 6">
    <name type="scientific">Myxococcus xanthus</name>
    <dbReference type="NCBI Taxonomy" id="34"/>
    <lineage>
        <taxon>Bacteria</taxon>
        <taxon>Pseudomonadati</taxon>
        <taxon>Myxococcota</taxon>
        <taxon>Myxococcia</taxon>
        <taxon>Myxococcales</taxon>
        <taxon>Cystobacterineae</taxon>
        <taxon>Myxococcaceae</taxon>
        <taxon>Myxococcus</taxon>
    </lineage>
</organism>
<evidence type="ECO:0000256" key="4">
    <source>
        <dbReference type="RuleBase" id="RU000461"/>
    </source>
</evidence>
<keyword evidence="3 4" id="KW-0408">Iron</keyword>
<dbReference type="InterPro" id="IPR036396">
    <property type="entry name" value="Cyt_P450_sf"/>
</dbReference>
<dbReference type="Gene3D" id="1.10.630.10">
    <property type="entry name" value="Cytochrome P450"/>
    <property type="match status" value="1"/>
</dbReference>
<dbReference type="Proteomes" id="UP000320179">
    <property type="component" value="Chromosome"/>
</dbReference>
<keyword evidence="3 4" id="KW-0479">Metal-binding</keyword>
<dbReference type="RefSeq" id="WP_140798311.1">
    <property type="nucleotide sequence ID" value="NZ_CP017172.1"/>
</dbReference>
<keyword evidence="3 4" id="KW-0349">Heme</keyword>
<feature type="binding site" description="axial binding residue" evidence="3">
    <location>
        <position position="413"/>
    </location>
    <ligand>
        <name>heme</name>
        <dbReference type="ChEBI" id="CHEBI:30413"/>
    </ligand>
    <ligandPart>
        <name>Fe</name>
        <dbReference type="ChEBI" id="CHEBI:18248"/>
    </ligandPart>
</feature>
<dbReference type="GO" id="GO:0016705">
    <property type="term" value="F:oxidoreductase activity, acting on paired donors, with incorporation or reduction of molecular oxygen"/>
    <property type="evidence" value="ECO:0007669"/>
    <property type="project" value="InterPro"/>
</dbReference>
<dbReference type="InterPro" id="IPR001128">
    <property type="entry name" value="Cyt_P450"/>
</dbReference>
<evidence type="ECO:0000256" key="2">
    <source>
        <dbReference type="ARBA" id="ARBA00010617"/>
    </source>
</evidence>
<dbReference type="PRINTS" id="PR00385">
    <property type="entry name" value="P450"/>
</dbReference>
<dbReference type="InterPro" id="IPR050121">
    <property type="entry name" value="Cytochrome_P450_monoxygenase"/>
</dbReference>
<dbReference type="Pfam" id="PF00067">
    <property type="entry name" value="p450"/>
    <property type="match status" value="1"/>
</dbReference>
<gene>
    <name evidence="5" type="ORF">BHS09_15850</name>
</gene>
<reference evidence="5 6" key="1">
    <citation type="journal article" date="2019" name="Science">
        <title>Social genes are selection hotspots in kin groups of a soil microbe.</title>
        <authorList>
            <person name="Wielgoss S."/>
            <person name="Wolfensberger R."/>
            <person name="Sun L."/>
            <person name="Fiegna F."/>
            <person name="Velicer G.J."/>
        </authorList>
    </citation>
    <scope>NUCLEOTIDE SEQUENCE [LARGE SCALE GENOMIC DNA]</scope>
    <source>
        <strain evidence="5 6">MC3.5.9c15</strain>
    </source>
</reference>
<dbReference type="GO" id="GO:0004497">
    <property type="term" value="F:monooxygenase activity"/>
    <property type="evidence" value="ECO:0007669"/>
    <property type="project" value="UniProtKB-KW"/>
</dbReference>
<evidence type="ECO:0000256" key="3">
    <source>
        <dbReference type="PIRSR" id="PIRSR602401-1"/>
    </source>
</evidence>
<protein>
    <recommendedName>
        <fullName evidence="7">Cytochrome P450</fullName>
    </recommendedName>
</protein>
<comment type="similarity">
    <text evidence="2 4">Belongs to the cytochrome P450 family.</text>
</comment>
<keyword evidence="4" id="KW-0560">Oxidoreductase</keyword>
<accession>A0AAE6KSI7</accession>
<evidence type="ECO:0008006" key="7">
    <source>
        <dbReference type="Google" id="ProtNLM"/>
    </source>
</evidence>
<dbReference type="AlphaFoldDB" id="A0AAE6KSI7"/>